<evidence type="ECO:0000313" key="2">
    <source>
        <dbReference type="EMBL" id="SOQ46004.1"/>
    </source>
</evidence>
<protein>
    <submittedName>
        <fullName evidence="2">SFRICE_026981</fullName>
    </submittedName>
</protein>
<accession>A0A2H1W0G7</accession>
<evidence type="ECO:0000259" key="1">
    <source>
        <dbReference type="Pfam" id="PF18701"/>
    </source>
</evidence>
<proteinExistence type="predicted"/>
<dbReference type="EMBL" id="ODYU01005290">
    <property type="protein sequence ID" value="SOQ46004.1"/>
    <property type="molecule type" value="Genomic_DNA"/>
</dbReference>
<gene>
    <name evidence="2" type="ORF">SFRICE_026981</name>
</gene>
<organism evidence="2">
    <name type="scientific">Spodoptera frugiperda</name>
    <name type="common">Fall armyworm</name>
    <dbReference type="NCBI Taxonomy" id="7108"/>
    <lineage>
        <taxon>Eukaryota</taxon>
        <taxon>Metazoa</taxon>
        <taxon>Ecdysozoa</taxon>
        <taxon>Arthropoda</taxon>
        <taxon>Hexapoda</taxon>
        <taxon>Insecta</taxon>
        <taxon>Pterygota</taxon>
        <taxon>Neoptera</taxon>
        <taxon>Endopterygota</taxon>
        <taxon>Lepidoptera</taxon>
        <taxon>Glossata</taxon>
        <taxon>Ditrysia</taxon>
        <taxon>Noctuoidea</taxon>
        <taxon>Noctuidae</taxon>
        <taxon>Amphipyrinae</taxon>
        <taxon>Spodoptera</taxon>
    </lineage>
</organism>
<dbReference type="Pfam" id="PF18701">
    <property type="entry name" value="DUF5641"/>
    <property type="match status" value="1"/>
</dbReference>
<reference evidence="2" key="1">
    <citation type="submission" date="2016-07" db="EMBL/GenBank/DDBJ databases">
        <authorList>
            <person name="Bretaudeau A."/>
        </authorList>
    </citation>
    <scope>NUCLEOTIDE SEQUENCE</scope>
    <source>
        <strain evidence="2">Rice</strain>
        <tissue evidence="2">Whole body</tissue>
    </source>
</reference>
<dbReference type="InterPro" id="IPR040676">
    <property type="entry name" value="DUF5641"/>
</dbReference>
<feature type="domain" description="DUF5641" evidence="1">
    <location>
        <begin position="92"/>
        <end position="149"/>
    </location>
</feature>
<name>A0A2H1W0G7_SPOFR</name>
<sequence length="189" mass="21592">MEERAVKSDELFLGTIRGLNVQQRDLFQKVSAAIENDLQRQASQLLLFIMGGADSGKSFLLKLIVAHIKRCYAPTVDILLKPNFVEVQVRCRELKVDDLVLIKDDRTPPLCWRLGRVSKLFPGTDGVPRVADVSISQGTVRRAINRLCLVKKLDEKPNRSEVDERLILAFQAARDKMLKHYKKSNWIYC</sequence>
<dbReference type="AlphaFoldDB" id="A0A2H1W0G7"/>